<organism evidence="5 6">
    <name type="scientific">Penstemon smallii</name>
    <dbReference type="NCBI Taxonomy" id="265156"/>
    <lineage>
        <taxon>Eukaryota</taxon>
        <taxon>Viridiplantae</taxon>
        <taxon>Streptophyta</taxon>
        <taxon>Embryophyta</taxon>
        <taxon>Tracheophyta</taxon>
        <taxon>Spermatophyta</taxon>
        <taxon>Magnoliopsida</taxon>
        <taxon>eudicotyledons</taxon>
        <taxon>Gunneridae</taxon>
        <taxon>Pentapetalae</taxon>
        <taxon>asterids</taxon>
        <taxon>lamiids</taxon>
        <taxon>Lamiales</taxon>
        <taxon>Plantaginaceae</taxon>
        <taxon>Cheloneae</taxon>
        <taxon>Penstemon</taxon>
    </lineage>
</organism>
<comment type="caution">
    <text evidence="5">The sequence shown here is derived from an EMBL/GenBank/DDBJ whole genome shotgun (WGS) entry which is preliminary data.</text>
</comment>
<feature type="coiled-coil region" evidence="3">
    <location>
        <begin position="358"/>
        <end position="431"/>
    </location>
</feature>
<name>A0ABD3U784_9LAMI</name>
<keyword evidence="2 3" id="KW-0175">Coiled coil</keyword>
<evidence type="ECO:0000256" key="2">
    <source>
        <dbReference type="ARBA" id="ARBA00023054"/>
    </source>
</evidence>
<evidence type="ECO:0000256" key="4">
    <source>
        <dbReference type="SAM" id="MobiDB-lite"/>
    </source>
</evidence>
<proteinExistence type="inferred from homology"/>
<feature type="coiled-coil region" evidence="3">
    <location>
        <begin position="123"/>
        <end position="238"/>
    </location>
</feature>
<dbReference type="Pfam" id="PF05701">
    <property type="entry name" value="WEMBL"/>
    <property type="match status" value="1"/>
</dbReference>
<sequence>MDGGKMHERKIGSGKTAISSYRGRIVEGSPTMKEFQTNYPEKHNAKSRELHLAKRDTTQFNEHRELAESLAAEAESKLSAAKKTVKDLTLRIEESNSRAKAQMGDLEMAKRREEEWNSENFECMKVLRELETIKRKLSKLKLDMASILEEKRIAEKEMESSLYKTQSLSNSIEALTKKVEEVNEEHVLVELARIEAVKECREIEAQRRGNAEKYSASMEETQRKKQNLIQEIENGKDLETKLAITMSDMNMLERKLKEMDKGPEIKEPALESLLDSVMKELENLNKELVLVKEECFQFMASINVIQNEIRHVTEEKARLNKKEEKADMAIESINSEILKAKSDMEEKFADEDKAKTVSSNLYLTLKQLKSEAEAAKTEQTLISKETAIIKAEIQRTETEIDSAEERLQAAMQDLKAVKSSEEKALENLKEVADITMRNRASASQCRSTITISKFEYEYLMGHAAKAKEIADKKVAAAQAWIEALKASEKEIMIKTEISRKVTRELMVEKELGAKKIVENDFEKWKKKMEPEKLQPDIGFPSKVMNRSVKNTPARRAKVRKSASPVIRGIARSMSFSQKEKKTYAKPSLVLQSKGQ</sequence>
<protein>
    <recommendedName>
        <fullName evidence="7">Protein PLASTID MOVEMENT IMPAIRED 2</fullName>
    </recommendedName>
</protein>
<dbReference type="EMBL" id="JBJXBP010000002">
    <property type="protein sequence ID" value="KAL3844902.1"/>
    <property type="molecule type" value="Genomic_DNA"/>
</dbReference>
<feature type="coiled-coil region" evidence="3">
    <location>
        <begin position="267"/>
        <end position="325"/>
    </location>
</feature>
<evidence type="ECO:0000313" key="6">
    <source>
        <dbReference type="Proteomes" id="UP001634393"/>
    </source>
</evidence>
<evidence type="ECO:0000256" key="1">
    <source>
        <dbReference type="ARBA" id="ARBA00005485"/>
    </source>
</evidence>
<dbReference type="InterPro" id="IPR008545">
    <property type="entry name" value="Web"/>
</dbReference>
<dbReference type="PANTHER" id="PTHR32054:SF2">
    <property type="entry name" value="PROTEIN PLASTID MOVEMENT IMPAIRED 2"/>
    <property type="match status" value="1"/>
</dbReference>
<feature type="region of interest" description="Disordered" evidence="4">
    <location>
        <begin position="535"/>
        <end position="595"/>
    </location>
</feature>
<dbReference type="PANTHER" id="PTHR32054">
    <property type="entry name" value="HEAVY CHAIN, PUTATIVE, EXPRESSED-RELATED-RELATED"/>
    <property type="match status" value="1"/>
</dbReference>
<dbReference type="Proteomes" id="UP001634393">
    <property type="component" value="Unassembled WGS sequence"/>
</dbReference>
<evidence type="ECO:0008006" key="7">
    <source>
        <dbReference type="Google" id="ProtNLM"/>
    </source>
</evidence>
<evidence type="ECO:0000313" key="5">
    <source>
        <dbReference type="EMBL" id="KAL3844902.1"/>
    </source>
</evidence>
<accession>A0ABD3U784</accession>
<feature type="coiled-coil region" evidence="3">
    <location>
        <begin position="64"/>
        <end position="98"/>
    </location>
</feature>
<dbReference type="AlphaFoldDB" id="A0ABD3U784"/>
<reference evidence="5 6" key="1">
    <citation type="submission" date="2024-12" db="EMBL/GenBank/DDBJ databases">
        <title>The unique morphological basis and parallel evolutionary history of personate flowers in Penstemon.</title>
        <authorList>
            <person name="Depatie T.H."/>
            <person name="Wessinger C.A."/>
        </authorList>
    </citation>
    <scope>NUCLEOTIDE SEQUENCE [LARGE SCALE GENOMIC DNA]</scope>
    <source>
        <strain evidence="5">WTNN_2</strain>
        <tissue evidence="5">Leaf</tissue>
    </source>
</reference>
<comment type="similarity">
    <text evidence="1">Belongs to the WEB family.</text>
</comment>
<keyword evidence="6" id="KW-1185">Reference proteome</keyword>
<evidence type="ECO:0000256" key="3">
    <source>
        <dbReference type="SAM" id="Coils"/>
    </source>
</evidence>
<gene>
    <name evidence="5" type="ORF">ACJIZ3_002305</name>
</gene>